<dbReference type="EC" id="2.7.13.3" evidence="2"/>
<dbReference type="PANTHER" id="PTHR43065:SF46">
    <property type="entry name" value="C4-DICARBOXYLATE TRANSPORT SENSOR PROTEIN DCTB"/>
    <property type="match status" value="1"/>
</dbReference>
<proteinExistence type="predicted"/>
<dbReference type="AlphaFoldDB" id="A0A372LJN9"/>
<evidence type="ECO:0000256" key="2">
    <source>
        <dbReference type="ARBA" id="ARBA00012438"/>
    </source>
</evidence>
<dbReference type="GO" id="GO:0005524">
    <property type="term" value="F:ATP binding"/>
    <property type="evidence" value="ECO:0007669"/>
    <property type="project" value="UniProtKB-KW"/>
</dbReference>
<dbReference type="InterPro" id="IPR036890">
    <property type="entry name" value="HATPase_C_sf"/>
</dbReference>
<keyword evidence="7" id="KW-0067">ATP-binding</keyword>
<dbReference type="InterPro" id="IPR003594">
    <property type="entry name" value="HATPase_dom"/>
</dbReference>
<dbReference type="SMART" id="SM00388">
    <property type="entry name" value="HisKA"/>
    <property type="match status" value="1"/>
</dbReference>
<dbReference type="InterPro" id="IPR005467">
    <property type="entry name" value="His_kinase_dom"/>
</dbReference>
<name>A0A372LJN9_9BACI</name>
<evidence type="ECO:0000256" key="5">
    <source>
        <dbReference type="ARBA" id="ARBA00022741"/>
    </source>
</evidence>
<evidence type="ECO:0000256" key="6">
    <source>
        <dbReference type="ARBA" id="ARBA00022777"/>
    </source>
</evidence>
<feature type="transmembrane region" description="Helical" evidence="9">
    <location>
        <begin position="69"/>
        <end position="93"/>
    </location>
</feature>
<keyword evidence="9" id="KW-0472">Membrane</keyword>
<dbReference type="InterPro" id="IPR004358">
    <property type="entry name" value="Sig_transdc_His_kin-like_C"/>
</dbReference>
<dbReference type="RefSeq" id="WP_117320617.1">
    <property type="nucleotide sequence ID" value="NZ_QVTD01000001.1"/>
</dbReference>
<feature type="domain" description="Histidine kinase" evidence="10">
    <location>
        <begin position="206"/>
        <end position="413"/>
    </location>
</feature>
<gene>
    <name evidence="11" type="ORF">D0466_00570</name>
</gene>
<keyword evidence="8" id="KW-0902">Two-component regulatory system</keyword>
<protein>
    <recommendedName>
        <fullName evidence="2">histidine kinase</fullName>
        <ecNumber evidence="2">2.7.13.3</ecNumber>
    </recommendedName>
</protein>
<dbReference type="Pfam" id="PF00512">
    <property type="entry name" value="HisKA"/>
    <property type="match status" value="1"/>
</dbReference>
<feature type="transmembrane region" description="Helical" evidence="9">
    <location>
        <begin position="7"/>
        <end position="25"/>
    </location>
</feature>
<dbReference type="Pfam" id="PF02518">
    <property type="entry name" value="HATPase_c"/>
    <property type="match status" value="1"/>
</dbReference>
<keyword evidence="9" id="KW-1133">Transmembrane helix</keyword>
<reference evidence="11 12" key="1">
    <citation type="submission" date="2018-08" db="EMBL/GenBank/DDBJ databases">
        <title>Bacillus chawlae sp. nov., Bacillus glennii sp. nov., and Bacillus saganii sp. nov. Isolated from the Vehicle Assembly Building at Kennedy Space Center where the Viking Spacecraft were Assembled.</title>
        <authorList>
            <person name="Seuylemezian A."/>
            <person name="Vaishampayan P."/>
        </authorList>
    </citation>
    <scope>NUCLEOTIDE SEQUENCE [LARGE SCALE GENOMIC DNA]</scope>
    <source>
        <strain evidence="11 12">V44-8</strain>
    </source>
</reference>
<evidence type="ECO:0000313" key="12">
    <source>
        <dbReference type="Proteomes" id="UP000262939"/>
    </source>
</evidence>
<keyword evidence="5" id="KW-0547">Nucleotide-binding</keyword>
<dbReference type="GO" id="GO:0000155">
    <property type="term" value="F:phosphorelay sensor kinase activity"/>
    <property type="evidence" value="ECO:0007669"/>
    <property type="project" value="InterPro"/>
</dbReference>
<dbReference type="Proteomes" id="UP000262939">
    <property type="component" value="Unassembled WGS sequence"/>
</dbReference>
<keyword evidence="6 11" id="KW-0418">Kinase</keyword>
<keyword evidence="9" id="KW-0812">Transmembrane</keyword>
<evidence type="ECO:0000259" key="10">
    <source>
        <dbReference type="PROSITE" id="PS50109"/>
    </source>
</evidence>
<dbReference type="CDD" id="cd00082">
    <property type="entry name" value="HisKA"/>
    <property type="match status" value="1"/>
</dbReference>
<accession>A0A372LJN9</accession>
<dbReference type="SUPFAM" id="SSF55874">
    <property type="entry name" value="ATPase domain of HSP90 chaperone/DNA topoisomerase II/histidine kinase"/>
    <property type="match status" value="1"/>
</dbReference>
<evidence type="ECO:0000256" key="7">
    <source>
        <dbReference type="ARBA" id="ARBA00022840"/>
    </source>
</evidence>
<keyword evidence="4" id="KW-0808">Transferase</keyword>
<dbReference type="OrthoDB" id="9815750at2"/>
<evidence type="ECO:0000256" key="8">
    <source>
        <dbReference type="ARBA" id="ARBA00023012"/>
    </source>
</evidence>
<evidence type="ECO:0000256" key="4">
    <source>
        <dbReference type="ARBA" id="ARBA00022679"/>
    </source>
</evidence>
<dbReference type="SMART" id="SM00387">
    <property type="entry name" value="HATPase_c"/>
    <property type="match status" value="1"/>
</dbReference>
<dbReference type="Gene3D" id="1.10.287.130">
    <property type="match status" value="1"/>
</dbReference>
<comment type="catalytic activity">
    <reaction evidence="1">
        <text>ATP + protein L-histidine = ADP + protein N-phospho-L-histidine.</text>
        <dbReference type="EC" id="2.7.13.3"/>
    </reaction>
</comment>
<comment type="caution">
    <text evidence="11">The sequence shown here is derived from an EMBL/GenBank/DDBJ whole genome shotgun (WGS) entry which is preliminary data.</text>
</comment>
<dbReference type="InterPro" id="IPR036097">
    <property type="entry name" value="HisK_dim/P_sf"/>
</dbReference>
<dbReference type="SUPFAM" id="SSF47384">
    <property type="entry name" value="Homodimeric domain of signal transducing histidine kinase"/>
    <property type="match status" value="1"/>
</dbReference>
<dbReference type="PANTHER" id="PTHR43065">
    <property type="entry name" value="SENSOR HISTIDINE KINASE"/>
    <property type="match status" value="1"/>
</dbReference>
<evidence type="ECO:0000256" key="9">
    <source>
        <dbReference type="SAM" id="Phobius"/>
    </source>
</evidence>
<dbReference type="PROSITE" id="PS50109">
    <property type="entry name" value="HIS_KIN"/>
    <property type="match status" value="1"/>
</dbReference>
<dbReference type="Gene3D" id="3.30.565.10">
    <property type="entry name" value="Histidine kinase-like ATPase, C-terminal domain"/>
    <property type="match status" value="1"/>
</dbReference>
<sequence length="413" mass="47021">MEMTKQLLLNLSLLLVILFFFQIHLDRKDISELPRRLSMYYFMLSILVCIFLTNKVFENLYFDLRQVPLIVGTLYLGTGWQLLSVIILARSLLGIDLGFWISVSIFTLFTLFSCLGHTFFLRQKKHHRMLVSVSYSIGLSLMIMGATSYFFGIYHSIETWIGFVFIPAICTFIMAYTIETINRNLYLRQQIEKTKKMEAVTHMAAAISHEIRNPLTSAKGFVQFVSEDDNLAQTQKEYLSIALQELNQAETVIRDYLTFSKPSIISVEEINVSEELNNTLKILQPLSNLNSVQVKTDLTLPGQIQGDRHKFHQCFFNIIKNCIEAMPSGGQLYVKTMNKGTNILITISDTGVGMSEQQIHRLGEPYYSTKEGKGTGLGMMVVYSIIRAMNGTISVKSEINKGTTFLISFPRKV</sequence>
<feature type="transmembrane region" description="Helical" evidence="9">
    <location>
        <begin position="133"/>
        <end position="154"/>
    </location>
</feature>
<evidence type="ECO:0000256" key="1">
    <source>
        <dbReference type="ARBA" id="ARBA00000085"/>
    </source>
</evidence>
<dbReference type="InterPro" id="IPR003661">
    <property type="entry name" value="HisK_dim/P_dom"/>
</dbReference>
<feature type="transmembrane region" description="Helical" evidence="9">
    <location>
        <begin position="160"/>
        <end position="178"/>
    </location>
</feature>
<organism evidence="11 12">
    <name type="scientific">Peribacillus glennii</name>
    <dbReference type="NCBI Taxonomy" id="2303991"/>
    <lineage>
        <taxon>Bacteria</taxon>
        <taxon>Bacillati</taxon>
        <taxon>Bacillota</taxon>
        <taxon>Bacilli</taxon>
        <taxon>Bacillales</taxon>
        <taxon>Bacillaceae</taxon>
        <taxon>Peribacillus</taxon>
    </lineage>
</organism>
<feature type="transmembrane region" description="Helical" evidence="9">
    <location>
        <begin position="37"/>
        <end position="57"/>
    </location>
</feature>
<dbReference type="EMBL" id="QVTD01000001">
    <property type="protein sequence ID" value="RFU66645.1"/>
    <property type="molecule type" value="Genomic_DNA"/>
</dbReference>
<feature type="transmembrane region" description="Helical" evidence="9">
    <location>
        <begin position="99"/>
        <end position="121"/>
    </location>
</feature>
<evidence type="ECO:0000256" key="3">
    <source>
        <dbReference type="ARBA" id="ARBA00022553"/>
    </source>
</evidence>
<evidence type="ECO:0000313" key="11">
    <source>
        <dbReference type="EMBL" id="RFU66645.1"/>
    </source>
</evidence>
<dbReference type="PRINTS" id="PR00344">
    <property type="entry name" value="BCTRLSENSOR"/>
</dbReference>
<keyword evidence="3" id="KW-0597">Phosphoprotein</keyword>
<keyword evidence="12" id="KW-1185">Reference proteome</keyword>